<dbReference type="AlphaFoldDB" id="A0A410WQI9"/>
<dbReference type="KEGG" id="pchi:PC41400_02265"/>
<evidence type="ECO:0000256" key="3">
    <source>
        <dbReference type="ARBA" id="ARBA00023002"/>
    </source>
</evidence>
<gene>
    <name evidence="7" type="ORF">M5X16_10125</name>
    <name evidence="8" type="ORF">PC41400_02265</name>
</gene>
<keyword evidence="6" id="KW-0812">Transmembrane</keyword>
<dbReference type="OrthoDB" id="9777740at2"/>
<dbReference type="GO" id="GO:0051539">
    <property type="term" value="F:4 iron, 4 sulfur cluster binding"/>
    <property type="evidence" value="ECO:0007669"/>
    <property type="project" value="UniProtKB-KW"/>
</dbReference>
<dbReference type="EMBL" id="CP026520">
    <property type="protein sequence ID" value="QAV16580.1"/>
    <property type="molecule type" value="Genomic_DNA"/>
</dbReference>
<evidence type="ECO:0000313" key="10">
    <source>
        <dbReference type="Proteomes" id="UP001527202"/>
    </source>
</evidence>
<reference evidence="7 10" key="2">
    <citation type="submission" date="2022-05" db="EMBL/GenBank/DDBJ databases">
        <title>Genome Sequencing of Bee-Associated Microbes.</title>
        <authorList>
            <person name="Dunlap C."/>
        </authorList>
    </citation>
    <scope>NUCLEOTIDE SEQUENCE [LARGE SCALE GENOMIC DNA]</scope>
    <source>
        <strain evidence="7 10">NRRL B-23120</strain>
    </source>
</reference>
<dbReference type="SUPFAM" id="SSF51905">
    <property type="entry name" value="FAD/NAD(P)-binding domain"/>
    <property type="match status" value="1"/>
</dbReference>
<dbReference type="Proteomes" id="UP001527202">
    <property type="component" value="Unassembled WGS sequence"/>
</dbReference>
<evidence type="ECO:0000256" key="2">
    <source>
        <dbReference type="ARBA" id="ARBA00022723"/>
    </source>
</evidence>
<accession>A0A410WQI9</accession>
<dbReference type="PANTHER" id="PTHR43498">
    <property type="entry name" value="FERREDOXIN:COB-COM HETERODISULFIDE REDUCTASE SUBUNIT A"/>
    <property type="match status" value="1"/>
</dbReference>
<keyword evidence="10" id="KW-1185">Reference proteome</keyword>
<keyword evidence="5" id="KW-0411">Iron-sulfur</keyword>
<evidence type="ECO:0000313" key="8">
    <source>
        <dbReference type="EMBL" id="QAV16580.1"/>
    </source>
</evidence>
<evidence type="ECO:0000313" key="9">
    <source>
        <dbReference type="Proteomes" id="UP000288943"/>
    </source>
</evidence>
<keyword evidence="6" id="KW-1133">Transmembrane helix</keyword>
<evidence type="ECO:0000256" key="4">
    <source>
        <dbReference type="ARBA" id="ARBA00023004"/>
    </source>
</evidence>
<sequence>MTQTTDSRKKENQSPTYPRKGMGLISAFAFLLLISLSWWAWSAWKGTDMAKPGQSQSVKKVASIKAPDSEYDVIVAGTDPEGIAAAVSAARNGQKTLLVENRARDVLGGLFTEGWLNSLDNSFAPNEEGKSDAGKFLNEGIFLEWRKGVEGTSFDVTTAANAFYDLVRKEKKVDLLMHAKSFTPMVNGSQTVTGLNITTADGKEHKVSARAVIDATQDGDVAAAAGVPFTIGRQDLGDDKSLMAVTLVFRLKGMTEEIWQQMKKNGENDPHLLRGMGADAMSGWGYSAMWDYKSTNPERVRMRGLNIGRQNDGSILINALQIFGVNPLDPASVKEGMEIGRAELPHVLDYMKKEFPELASLELDGSAPELYVRETRHMIGEYRLTMVDALDNRDQWDKIAYGSYNLDIQSTDAKYRGDIVLKPSQYAVPFRALVPQKINGLLVVGRSASFDSLPHGSARTVPVGMASGQAAGAAAAVATKNKVSFRELSLSKPLVTELQETLVKQGVRLEPYKFAAPPYTKHKAYEGLKAAVSLGIAAGGEKNEFQLDEPSNPRRFANHFNTMKTVLGRTYPKAVGGSADAAVKGLTKPGDIALTWEQAAWTISQAVGAKVRRSESAAYVLEQKLVEPATFQAIENKSKLTNGDAYMLLRDVLKAQAGVVYR</sequence>
<keyword evidence="2" id="KW-0479">Metal-binding</keyword>
<feature type="transmembrane region" description="Helical" evidence="6">
    <location>
        <begin position="21"/>
        <end position="41"/>
    </location>
</feature>
<dbReference type="Proteomes" id="UP000288943">
    <property type="component" value="Chromosome"/>
</dbReference>
<evidence type="ECO:0000256" key="1">
    <source>
        <dbReference type="ARBA" id="ARBA00022485"/>
    </source>
</evidence>
<dbReference type="GO" id="GO:0016491">
    <property type="term" value="F:oxidoreductase activity"/>
    <property type="evidence" value="ECO:0007669"/>
    <property type="project" value="UniProtKB-KW"/>
</dbReference>
<evidence type="ECO:0000313" key="7">
    <source>
        <dbReference type="EMBL" id="MCY9596132.1"/>
    </source>
</evidence>
<evidence type="ECO:0000256" key="6">
    <source>
        <dbReference type="SAM" id="Phobius"/>
    </source>
</evidence>
<dbReference type="RefSeq" id="WP_042233946.1">
    <property type="nucleotide sequence ID" value="NZ_CP026520.1"/>
</dbReference>
<proteinExistence type="predicted"/>
<evidence type="ECO:0000256" key="5">
    <source>
        <dbReference type="ARBA" id="ARBA00023014"/>
    </source>
</evidence>
<keyword evidence="3" id="KW-0560">Oxidoreductase</keyword>
<dbReference type="InterPro" id="IPR039650">
    <property type="entry name" value="HdrA-like"/>
</dbReference>
<dbReference type="GeneID" id="95373638"/>
<name>A0A410WQI9_9BACL</name>
<dbReference type="EMBL" id="JAMDMJ010000010">
    <property type="protein sequence ID" value="MCY9596132.1"/>
    <property type="molecule type" value="Genomic_DNA"/>
</dbReference>
<dbReference type="PANTHER" id="PTHR43498:SF1">
    <property type="entry name" value="COB--COM HETERODISULFIDE REDUCTASE IRON-SULFUR SUBUNIT A"/>
    <property type="match status" value="1"/>
</dbReference>
<dbReference type="Gene3D" id="3.50.50.60">
    <property type="entry name" value="FAD/NAD(P)-binding domain"/>
    <property type="match status" value="1"/>
</dbReference>
<protein>
    <submittedName>
        <fullName evidence="8">FAD-dependent oxidoreductase</fullName>
    </submittedName>
</protein>
<dbReference type="Pfam" id="PF12831">
    <property type="entry name" value="FAD_oxidored"/>
    <property type="match status" value="1"/>
</dbReference>
<keyword evidence="1" id="KW-0004">4Fe-4S</keyword>
<dbReference type="InterPro" id="IPR036188">
    <property type="entry name" value="FAD/NAD-bd_sf"/>
</dbReference>
<keyword evidence="4" id="KW-0408">Iron</keyword>
<reference evidence="8 9" key="1">
    <citation type="submission" date="2018-01" db="EMBL/GenBank/DDBJ databases">
        <title>The whole genome sequencing and assembly of Paenibacillus chitinolyticus KCCM 41400 strain.</title>
        <authorList>
            <person name="Kim J.-Y."/>
            <person name="Park M.-K."/>
            <person name="Lee Y.-J."/>
            <person name="Yi H."/>
            <person name="Bahn Y.-S."/>
            <person name="Kim J.F."/>
            <person name="Lee D.-W."/>
        </authorList>
    </citation>
    <scope>NUCLEOTIDE SEQUENCE [LARGE SCALE GENOMIC DNA]</scope>
    <source>
        <strain evidence="8 9">KCCM 41400</strain>
    </source>
</reference>
<dbReference type="GO" id="GO:0046872">
    <property type="term" value="F:metal ion binding"/>
    <property type="evidence" value="ECO:0007669"/>
    <property type="project" value="UniProtKB-KW"/>
</dbReference>
<organism evidence="8 9">
    <name type="scientific">Paenibacillus chitinolyticus</name>
    <dbReference type="NCBI Taxonomy" id="79263"/>
    <lineage>
        <taxon>Bacteria</taxon>
        <taxon>Bacillati</taxon>
        <taxon>Bacillota</taxon>
        <taxon>Bacilli</taxon>
        <taxon>Bacillales</taxon>
        <taxon>Paenibacillaceae</taxon>
        <taxon>Paenibacillus</taxon>
    </lineage>
</organism>
<keyword evidence="6" id="KW-0472">Membrane</keyword>